<evidence type="ECO:0000256" key="1">
    <source>
        <dbReference type="SAM" id="Phobius"/>
    </source>
</evidence>
<comment type="caution">
    <text evidence="3">The sequence shown here is derived from an EMBL/GenBank/DDBJ whole genome shotgun (WGS) entry which is preliminary data.</text>
</comment>
<accession>A0ABD4TIG0</accession>
<evidence type="ECO:0000313" key="4">
    <source>
        <dbReference type="Proteomes" id="UP001524383"/>
    </source>
</evidence>
<feature type="transmembrane region" description="Helical" evidence="1">
    <location>
        <begin position="21"/>
        <end position="41"/>
    </location>
</feature>
<dbReference type="EMBL" id="VOTZ01000007">
    <property type="protein sequence ID" value="MCQ1538256.1"/>
    <property type="molecule type" value="Genomic_DNA"/>
</dbReference>
<keyword evidence="1" id="KW-0472">Membrane</keyword>
<gene>
    <name evidence="3" type="ORF">FTO68_04530</name>
</gene>
<dbReference type="AlphaFoldDB" id="A0ABD4TIG0"/>
<reference evidence="3 4" key="1">
    <citation type="submission" date="2019-08" db="EMBL/GenBank/DDBJ databases">
        <authorList>
            <person name="Chen S.-C."/>
            <person name="Lai M.-C."/>
            <person name="You Y.-T."/>
        </authorList>
    </citation>
    <scope>NUCLEOTIDE SEQUENCE [LARGE SCALE GENOMIC DNA]</scope>
    <source>
        <strain evidence="3 4">P2F9704a</strain>
    </source>
</reference>
<evidence type="ECO:0000259" key="2">
    <source>
        <dbReference type="Pfam" id="PF03703"/>
    </source>
</evidence>
<dbReference type="PANTHER" id="PTHR34473">
    <property type="entry name" value="UPF0699 TRANSMEMBRANE PROTEIN YDBS"/>
    <property type="match status" value="1"/>
</dbReference>
<keyword evidence="4" id="KW-1185">Reference proteome</keyword>
<dbReference type="PANTHER" id="PTHR34473:SF2">
    <property type="entry name" value="UPF0699 TRANSMEMBRANE PROTEIN YDBT"/>
    <property type="match status" value="1"/>
</dbReference>
<keyword evidence="1" id="KW-0812">Transmembrane</keyword>
<organism evidence="3 4">
    <name type="scientific">Methanocalculus taiwanensis</name>
    <dbReference type="NCBI Taxonomy" id="106207"/>
    <lineage>
        <taxon>Archaea</taxon>
        <taxon>Methanobacteriati</taxon>
        <taxon>Methanobacteriota</taxon>
        <taxon>Stenosarchaea group</taxon>
        <taxon>Methanomicrobia</taxon>
        <taxon>Methanomicrobiales</taxon>
        <taxon>Methanocalculaceae</taxon>
        <taxon>Methanocalculus</taxon>
    </lineage>
</organism>
<protein>
    <submittedName>
        <fullName evidence="3">PH domain-containing protein</fullName>
    </submittedName>
</protein>
<name>A0ABD4TIG0_9EURY</name>
<keyword evidence="1" id="KW-1133">Transmembrane helix</keyword>
<evidence type="ECO:0000313" key="3">
    <source>
        <dbReference type="EMBL" id="MCQ1538256.1"/>
    </source>
</evidence>
<dbReference type="Proteomes" id="UP001524383">
    <property type="component" value="Unassembled WGS sequence"/>
</dbReference>
<proteinExistence type="predicted"/>
<feature type="transmembrane region" description="Helical" evidence="1">
    <location>
        <begin position="47"/>
        <end position="67"/>
    </location>
</feature>
<feature type="domain" description="YdbS-like PH" evidence="2">
    <location>
        <begin position="71"/>
        <end position="151"/>
    </location>
</feature>
<dbReference type="RefSeq" id="WP_255332198.1">
    <property type="nucleotide sequence ID" value="NZ_VOTZ01000007.1"/>
</dbReference>
<dbReference type="InterPro" id="IPR005182">
    <property type="entry name" value="YdbS-like_PH"/>
</dbReference>
<sequence length="196" mass="22137">MTTQPYRIGEAFNPDPALKKYYYLMYVISLILLGGFCISILAVTPDITGLIITIPIVAVLLFILYWLGLYYRSIIYELTPTEISWRRGVWFRQNAIVPYSRITNVDIHQGPVMRFFGISSLHLQTAGYSAQQMAELCLNGITGAEELRELIMGYVRSGPAIATESGGETVVPRSKDPVIDELRRIRSVLEEIEKKS</sequence>
<dbReference type="Pfam" id="PF03703">
    <property type="entry name" value="bPH_2"/>
    <property type="match status" value="1"/>
</dbReference>